<keyword evidence="4" id="KW-1185">Reference proteome</keyword>
<sequence>MTARALRALAEKQRQLAVAALRDIQDHSRAAEAAALAAGGKQLQKQGSVGLREPLSPKSSASYVSEQLAAHHSALGQLEQQLASTRAELAAAHKLSAEAESGWREARLEVASLRETLAQREESLLAKEEELTRMGLVSPVRGSGSYSGSLPGPGPVFTTPVAGQVQQLKQWLDETQRELMNTQSDLTDSEAEVRELVGRLAVAEQQLAAATLRIDALQSQQQQQQQQQQHTQAQLQQPVNLQEGQPDERGAHLERELLAARTAAEASAVEATVLRDCLRAAEAATEAAGGHMALLREQLTAAEGAHSAAADDAAAASRRALDLSQQCEEFEGREGRLQQEAGDLRRQLAEAEGARAVLQGEAADARAQAAKSAAALDAALQQQHHQQQQQQQELHGATSGAEDGAAASAQPSRPADGSSQVELAAAAAESHALRAELDETRRRLAALLQAARASASEAALSVRPQGDSDVAADLGFLQWLAEGLEDRYTSEPRLQALLLRGREVGALLEGALQQLHDLKGGCSCPSDSQYAAELLREDCGPAHQHQPPPSTQPQQAATVGKRAAQGDTVLRVSLPSSPSSKQQRCSTPTAFEKYEAEVQLLERHEQWAQAQQQEAPHALAAANGVGFEVPQLVLWPQLDQDRTSGSGGSAHTAAAKPQSASSAGPGSGLPDYGYGGLDDAWWARPSTTVEPVTDLPDFLRVGPVDVK</sequence>
<feature type="coiled-coil region" evidence="1">
    <location>
        <begin position="334"/>
        <end position="368"/>
    </location>
</feature>
<feature type="compositionally biased region" description="Low complexity" evidence="2">
    <location>
        <begin position="649"/>
        <end position="672"/>
    </location>
</feature>
<dbReference type="GeneID" id="25726398"/>
<dbReference type="AlphaFoldDB" id="A0A0D2MZ52"/>
<name>A0A0D2MZ52_9CHLO</name>
<evidence type="ECO:0000256" key="1">
    <source>
        <dbReference type="SAM" id="Coils"/>
    </source>
</evidence>
<feature type="coiled-coil region" evidence="1">
    <location>
        <begin position="75"/>
        <end position="130"/>
    </location>
</feature>
<evidence type="ECO:0000313" key="4">
    <source>
        <dbReference type="Proteomes" id="UP000054498"/>
    </source>
</evidence>
<feature type="region of interest" description="Disordered" evidence="2">
    <location>
        <begin position="639"/>
        <end position="675"/>
    </location>
</feature>
<dbReference type="OrthoDB" id="10690644at2759"/>
<dbReference type="RefSeq" id="XP_013906684.1">
    <property type="nucleotide sequence ID" value="XM_014051230.1"/>
</dbReference>
<keyword evidence="1" id="KW-0175">Coiled coil</keyword>
<dbReference type="KEGG" id="mng:MNEG_0280"/>
<reference evidence="3 4" key="1">
    <citation type="journal article" date="2013" name="BMC Genomics">
        <title>Reconstruction of the lipid metabolism for the microalga Monoraphidium neglectum from its genome sequence reveals characteristics suitable for biofuel production.</title>
        <authorList>
            <person name="Bogen C."/>
            <person name="Al-Dilaimi A."/>
            <person name="Albersmeier A."/>
            <person name="Wichmann J."/>
            <person name="Grundmann M."/>
            <person name="Rupp O."/>
            <person name="Lauersen K.J."/>
            <person name="Blifernez-Klassen O."/>
            <person name="Kalinowski J."/>
            <person name="Goesmann A."/>
            <person name="Mussgnug J.H."/>
            <person name="Kruse O."/>
        </authorList>
    </citation>
    <scope>NUCLEOTIDE SEQUENCE [LARGE SCALE GENOMIC DNA]</scope>
    <source>
        <strain evidence="3 4">SAG 48.87</strain>
    </source>
</reference>
<organism evidence="3 4">
    <name type="scientific">Monoraphidium neglectum</name>
    <dbReference type="NCBI Taxonomy" id="145388"/>
    <lineage>
        <taxon>Eukaryota</taxon>
        <taxon>Viridiplantae</taxon>
        <taxon>Chlorophyta</taxon>
        <taxon>core chlorophytes</taxon>
        <taxon>Chlorophyceae</taxon>
        <taxon>CS clade</taxon>
        <taxon>Sphaeropleales</taxon>
        <taxon>Selenastraceae</taxon>
        <taxon>Monoraphidium</taxon>
    </lineage>
</organism>
<accession>A0A0D2MZ52</accession>
<dbReference type="Proteomes" id="UP000054498">
    <property type="component" value="Unassembled WGS sequence"/>
</dbReference>
<feature type="region of interest" description="Disordered" evidence="2">
    <location>
        <begin position="540"/>
        <end position="563"/>
    </location>
</feature>
<evidence type="ECO:0000313" key="3">
    <source>
        <dbReference type="EMBL" id="KIZ07665.1"/>
    </source>
</evidence>
<evidence type="ECO:0000256" key="2">
    <source>
        <dbReference type="SAM" id="MobiDB-lite"/>
    </source>
</evidence>
<proteinExistence type="predicted"/>
<dbReference type="EMBL" id="KK100240">
    <property type="protein sequence ID" value="KIZ07665.1"/>
    <property type="molecule type" value="Genomic_DNA"/>
</dbReference>
<protein>
    <submittedName>
        <fullName evidence="3">Uncharacterized protein</fullName>
    </submittedName>
</protein>
<feature type="coiled-coil region" evidence="1">
    <location>
        <begin position="165"/>
        <end position="234"/>
    </location>
</feature>
<gene>
    <name evidence="3" type="ORF">MNEG_0280</name>
</gene>
<feature type="region of interest" description="Disordered" evidence="2">
    <location>
        <begin position="376"/>
        <end position="424"/>
    </location>
</feature>
<feature type="compositionally biased region" description="Low complexity" evidence="2">
    <location>
        <begin position="376"/>
        <end position="392"/>
    </location>
</feature>